<reference evidence="1 2" key="1">
    <citation type="journal article" date="2006" name="Genome Biol.">
        <title>The genome of Rhizobium leguminosarum has recognizable core and accessory components.</title>
        <authorList>
            <person name="Young J.W."/>
            <person name="Crossman L.C."/>
            <person name="Johnston A.W.B."/>
            <person name="Thomson N.R."/>
            <person name="Ghazoui Z.F."/>
            <person name="Hull K.H."/>
            <person name="Wexler M."/>
            <person name="Curson A.R.J."/>
            <person name="Todd J.D."/>
            <person name="Poole P.S."/>
            <person name="Mauchline T.H."/>
            <person name="East A.K."/>
            <person name="Quail M.A."/>
            <person name="Churcher C."/>
            <person name="Arrowsmith C."/>
            <person name="Cherevach A."/>
            <person name="Chillingworth T."/>
            <person name="Clarke K."/>
            <person name="Cronin A."/>
            <person name="Davis P."/>
            <person name="Fraser A."/>
            <person name="Hance Z."/>
            <person name="Hauser H."/>
            <person name="Jagels K."/>
            <person name="Moule S."/>
            <person name="Mungall K."/>
            <person name="Norbertczak H."/>
            <person name="Rabbinowitsch E."/>
            <person name="Sanders M."/>
            <person name="Simmonds M."/>
            <person name="Whitehead S."/>
            <person name="Parkhill J."/>
        </authorList>
    </citation>
    <scope>NUCLEOTIDE SEQUENCE [LARGE SCALE GENOMIC DNA]</scope>
    <source>
        <strain evidence="2">DSM 114642 / LMG 32736 / 3841</strain>
    </source>
</reference>
<keyword evidence="2" id="KW-1185">Reference proteome</keyword>
<dbReference type="EnsemblBacteria" id="CAK12136">
    <property type="protein sequence ID" value="CAK12136"/>
    <property type="gene ID" value="pRL120427"/>
</dbReference>
<evidence type="ECO:0000313" key="2">
    <source>
        <dbReference type="Proteomes" id="UP000006575"/>
    </source>
</evidence>
<dbReference type="KEGG" id="rle:pRL120427"/>
<gene>
    <name evidence="1" type="ordered locus">pRL120427</name>
</gene>
<dbReference type="EMBL" id="AM236086">
    <property type="protein sequence ID" value="CAK12136.1"/>
    <property type="molecule type" value="Genomic_DNA"/>
</dbReference>
<geneLocation type="plasmid" evidence="2">
    <name>pRL12</name>
</geneLocation>
<sequence length="69" mass="7965">MTFYLLEGHQQSFWAISVPTETVEGSPGLIVIEKDGRRLFKSMPWGFPLRLQGMKPDSKPKPVNKYRRS</sequence>
<dbReference type="Proteomes" id="UP000006575">
    <property type="component" value="Plasmid pRL12"/>
</dbReference>
<evidence type="ECO:0000313" key="1">
    <source>
        <dbReference type="EMBL" id="CAK12136.1"/>
    </source>
</evidence>
<proteinExistence type="predicted"/>
<dbReference type="HOGENOM" id="CLU_2773051_0_0_5"/>
<organism evidence="1 2">
    <name type="scientific">Rhizobium johnstonii (strain DSM 114642 / LMG 32736 / 3841)</name>
    <name type="common">Rhizobium leguminosarum bv. viciae</name>
    <dbReference type="NCBI Taxonomy" id="216596"/>
    <lineage>
        <taxon>Bacteria</taxon>
        <taxon>Pseudomonadati</taxon>
        <taxon>Pseudomonadota</taxon>
        <taxon>Alphaproteobacteria</taxon>
        <taxon>Hyphomicrobiales</taxon>
        <taxon>Rhizobiaceae</taxon>
        <taxon>Rhizobium/Agrobacterium group</taxon>
        <taxon>Rhizobium</taxon>
        <taxon>Rhizobium johnstonii</taxon>
    </lineage>
</organism>
<accession>Q1M436</accession>
<name>Q1M436_RHIJ3</name>
<protein>
    <submittedName>
        <fullName evidence="1">Uncharacterized protein</fullName>
    </submittedName>
</protein>
<dbReference type="AlphaFoldDB" id="Q1M436"/>